<dbReference type="Pfam" id="PF04672">
    <property type="entry name" value="Methyltransf_19"/>
    <property type="match status" value="1"/>
</dbReference>
<comment type="caution">
    <text evidence="2">The sequence shown here is derived from an EMBL/GenBank/DDBJ whole genome shotgun (WGS) entry which is preliminary data.</text>
</comment>
<dbReference type="InterPro" id="IPR029063">
    <property type="entry name" value="SAM-dependent_MTases_sf"/>
</dbReference>
<sequence length="282" mass="29856">MRSAGIDDYFLGGAHHVGPDRAAARELAHAIPSAQSDVWAGRAFARRAAAYLSGQGIRQFLDLGSGIPTAGCLHDLAHNLDPAARVAYVDADPTVAELARQRLADVPHTAVLEADLRDVDTVLASAEIADLLDFSHPIGLFVTAVMQFIPDSDHPGGLLAAYTDALSPGSHLVLSHPTRVSLNATQIAVATGVYDATGTPLTLRDPDDLAALFDRHQLLPPSDDAPPAVVPVTDWRPDPLEQTLTTRSVYGAVGVLPRHDDRPATRPAAPPPVTGRAPRRHP</sequence>
<evidence type="ECO:0000313" key="3">
    <source>
        <dbReference type="Proteomes" id="UP001501676"/>
    </source>
</evidence>
<reference evidence="3" key="1">
    <citation type="journal article" date="2019" name="Int. J. Syst. Evol. Microbiol.">
        <title>The Global Catalogue of Microorganisms (GCM) 10K type strain sequencing project: providing services to taxonomists for standard genome sequencing and annotation.</title>
        <authorList>
            <consortium name="The Broad Institute Genomics Platform"/>
            <consortium name="The Broad Institute Genome Sequencing Center for Infectious Disease"/>
            <person name="Wu L."/>
            <person name="Ma J."/>
        </authorList>
    </citation>
    <scope>NUCLEOTIDE SEQUENCE [LARGE SCALE GENOMIC DNA]</scope>
    <source>
        <strain evidence="3">JCM 9458</strain>
    </source>
</reference>
<dbReference type="GO" id="GO:0008168">
    <property type="term" value="F:methyltransferase activity"/>
    <property type="evidence" value="ECO:0007669"/>
    <property type="project" value="UniProtKB-KW"/>
</dbReference>
<keyword evidence="3" id="KW-1185">Reference proteome</keyword>
<organism evidence="2 3">
    <name type="scientific">Cryptosporangium minutisporangium</name>
    <dbReference type="NCBI Taxonomy" id="113569"/>
    <lineage>
        <taxon>Bacteria</taxon>
        <taxon>Bacillati</taxon>
        <taxon>Actinomycetota</taxon>
        <taxon>Actinomycetes</taxon>
        <taxon>Cryptosporangiales</taxon>
        <taxon>Cryptosporangiaceae</taxon>
        <taxon>Cryptosporangium</taxon>
    </lineage>
</organism>
<dbReference type="SUPFAM" id="SSF53335">
    <property type="entry name" value="S-adenosyl-L-methionine-dependent methyltransferases"/>
    <property type="match status" value="1"/>
</dbReference>
<dbReference type="GO" id="GO:0032259">
    <property type="term" value="P:methylation"/>
    <property type="evidence" value="ECO:0007669"/>
    <property type="project" value="UniProtKB-KW"/>
</dbReference>
<dbReference type="InterPro" id="IPR006764">
    <property type="entry name" value="SAM_dep_MeTrfase_SAV2177_type"/>
</dbReference>
<dbReference type="EMBL" id="BAAAYN010000028">
    <property type="protein sequence ID" value="GAA3390299.1"/>
    <property type="molecule type" value="Genomic_DNA"/>
</dbReference>
<dbReference type="PIRSF" id="PIRSF017393">
    <property type="entry name" value="MTase_SAV2177"/>
    <property type="match status" value="1"/>
</dbReference>
<proteinExistence type="predicted"/>
<dbReference type="Gene3D" id="3.40.50.150">
    <property type="entry name" value="Vaccinia Virus protein VP39"/>
    <property type="match status" value="1"/>
</dbReference>
<protein>
    <submittedName>
        <fullName evidence="2">SAM-dependent methyltransferase</fullName>
    </submittedName>
</protein>
<keyword evidence="2" id="KW-0489">Methyltransferase</keyword>
<keyword evidence="2" id="KW-0808">Transferase</keyword>
<name>A0ABP6T1Q0_9ACTN</name>
<accession>A0ABP6T1Q0</accession>
<dbReference type="RefSeq" id="WP_345730036.1">
    <property type="nucleotide sequence ID" value="NZ_BAAAYN010000028.1"/>
</dbReference>
<dbReference type="Proteomes" id="UP001501676">
    <property type="component" value="Unassembled WGS sequence"/>
</dbReference>
<evidence type="ECO:0000313" key="2">
    <source>
        <dbReference type="EMBL" id="GAA3390299.1"/>
    </source>
</evidence>
<feature type="region of interest" description="Disordered" evidence="1">
    <location>
        <begin position="255"/>
        <end position="282"/>
    </location>
</feature>
<evidence type="ECO:0000256" key="1">
    <source>
        <dbReference type="SAM" id="MobiDB-lite"/>
    </source>
</evidence>
<gene>
    <name evidence="2" type="ORF">GCM10020369_43720</name>
</gene>